<dbReference type="Proteomes" id="UP001336835">
    <property type="component" value="Unassembled WGS sequence"/>
</dbReference>
<reference evidence="1 2" key="1">
    <citation type="submission" date="2024-01" db="EMBL/GenBank/DDBJ databases">
        <title>Pedobacter sp. nov., isolated from fresh soil.</title>
        <authorList>
            <person name="Le N.T.T."/>
        </authorList>
    </citation>
    <scope>NUCLEOTIDE SEQUENCE [LARGE SCALE GENOMIC DNA]</scope>
    <source>
        <strain evidence="1 2">KR3-3</strain>
    </source>
</reference>
<dbReference type="RefSeq" id="WP_330109067.1">
    <property type="nucleotide sequence ID" value="NZ_JAZDQT010000003.1"/>
</dbReference>
<comment type="caution">
    <text evidence="1">The sequence shown here is derived from an EMBL/GenBank/DDBJ whole genome shotgun (WGS) entry which is preliminary data.</text>
</comment>
<sequence>MMEKIITFKNSAEAIGSLDNGGRFYNVLTKPNDEIVSLSEVGKVAGLFFEKQKAILFLDLAIAALDEEAKQDIVSKFDKDLQANYNKYKPHWLLPSMVKTKGVTGANTVITGIPHLIDSNSELNGFIFIPAGKALVMVPIFDEYDIYEIRDEQHSETFIIGNKRGKEKLPEKKLKVGGVLKEMKAKKDDKAALDRFLEINYFVDED</sequence>
<name>A0ABU7IBN1_9SPHI</name>
<evidence type="ECO:0000313" key="1">
    <source>
        <dbReference type="EMBL" id="MEE1946777.1"/>
    </source>
</evidence>
<protein>
    <submittedName>
        <fullName evidence="1">Uncharacterized protein</fullName>
    </submittedName>
</protein>
<organism evidence="1 2">
    <name type="scientific">Pedobacter albus</name>
    <dbReference type="NCBI Taxonomy" id="3113905"/>
    <lineage>
        <taxon>Bacteria</taxon>
        <taxon>Pseudomonadati</taxon>
        <taxon>Bacteroidota</taxon>
        <taxon>Sphingobacteriia</taxon>
        <taxon>Sphingobacteriales</taxon>
        <taxon>Sphingobacteriaceae</taxon>
        <taxon>Pedobacter</taxon>
    </lineage>
</organism>
<gene>
    <name evidence="1" type="ORF">VRU48_16755</name>
</gene>
<keyword evidence="2" id="KW-1185">Reference proteome</keyword>
<proteinExistence type="predicted"/>
<accession>A0ABU7IBN1</accession>
<dbReference type="EMBL" id="JAZDQT010000003">
    <property type="protein sequence ID" value="MEE1946777.1"/>
    <property type="molecule type" value="Genomic_DNA"/>
</dbReference>
<evidence type="ECO:0000313" key="2">
    <source>
        <dbReference type="Proteomes" id="UP001336835"/>
    </source>
</evidence>